<accession>A0A9P5CL92</accession>
<dbReference type="RefSeq" id="XP_040772760.1">
    <property type="nucleotide sequence ID" value="XM_040923791.1"/>
</dbReference>
<keyword evidence="2" id="KW-1185">Reference proteome</keyword>
<dbReference type="AlphaFoldDB" id="A0A9P5CL92"/>
<comment type="caution">
    <text evidence="1">The sequence shown here is derived from an EMBL/GenBank/DDBJ whole genome shotgun (WGS) entry which is preliminary data.</text>
</comment>
<dbReference type="EMBL" id="MU032351">
    <property type="protein sequence ID" value="KAF3761781.1"/>
    <property type="molecule type" value="Genomic_DNA"/>
</dbReference>
<sequence>MPMQSTPAADWQYNNYGAGFSTGMPMANPAGLSTGMPVVNSGGLGAGMPVTTSADPGDRIGGVIGLQLGDPLTGTFLDPLWGWDRLNMDIGYSGPPMNYRM</sequence>
<reference evidence="1" key="1">
    <citation type="journal article" date="2020" name="Phytopathology">
        <title>Genome sequence of the chestnut blight fungus Cryphonectria parasitica EP155: A fundamental resource for an archetypical invasive plant pathogen.</title>
        <authorList>
            <person name="Crouch J.A."/>
            <person name="Dawe A."/>
            <person name="Aerts A."/>
            <person name="Barry K."/>
            <person name="Churchill A.C.L."/>
            <person name="Grimwood J."/>
            <person name="Hillman B."/>
            <person name="Milgroom M.G."/>
            <person name="Pangilinan J."/>
            <person name="Smith M."/>
            <person name="Salamov A."/>
            <person name="Schmutz J."/>
            <person name="Yadav J."/>
            <person name="Grigoriev I.V."/>
            <person name="Nuss D."/>
        </authorList>
    </citation>
    <scope>NUCLEOTIDE SEQUENCE</scope>
    <source>
        <strain evidence="1">EP155</strain>
    </source>
</reference>
<evidence type="ECO:0000313" key="1">
    <source>
        <dbReference type="EMBL" id="KAF3761781.1"/>
    </source>
</evidence>
<proteinExistence type="predicted"/>
<dbReference type="Proteomes" id="UP000803844">
    <property type="component" value="Unassembled WGS sequence"/>
</dbReference>
<evidence type="ECO:0000313" key="2">
    <source>
        <dbReference type="Proteomes" id="UP000803844"/>
    </source>
</evidence>
<gene>
    <name evidence="1" type="ORF">M406DRAFT_358094</name>
</gene>
<organism evidence="1 2">
    <name type="scientific">Cryphonectria parasitica (strain ATCC 38755 / EP155)</name>
    <dbReference type="NCBI Taxonomy" id="660469"/>
    <lineage>
        <taxon>Eukaryota</taxon>
        <taxon>Fungi</taxon>
        <taxon>Dikarya</taxon>
        <taxon>Ascomycota</taxon>
        <taxon>Pezizomycotina</taxon>
        <taxon>Sordariomycetes</taxon>
        <taxon>Sordariomycetidae</taxon>
        <taxon>Diaporthales</taxon>
        <taxon>Cryphonectriaceae</taxon>
        <taxon>Cryphonectria-Endothia species complex</taxon>
        <taxon>Cryphonectria</taxon>
    </lineage>
</organism>
<dbReference type="GeneID" id="63840920"/>
<protein>
    <submittedName>
        <fullName evidence="1">Uncharacterized protein</fullName>
    </submittedName>
</protein>
<name>A0A9P5CL92_CRYP1</name>